<dbReference type="OrthoDB" id="3476150at2"/>
<organism evidence="2 3">
    <name type="scientific">Streptomyces kaniharaensis</name>
    <dbReference type="NCBI Taxonomy" id="212423"/>
    <lineage>
        <taxon>Bacteria</taxon>
        <taxon>Bacillati</taxon>
        <taxon>Actinomycetota</taxon>
        <taxon>Actinomycetes</taxon>
        <taxon>Kitasatosporales</taxon>
        <taxon>Streptomycetaceae</taxon>
        <taxon>Streptomyces</taxon>
    </lineage>
</organism>
<evidence type="ECO:0000313" key="2">
    <source>
        <dbReference type="EMBL" id="MQS16323.1"/>
    </source>
</evidence>
<keyword evidence="3" id="KW-1185">Reference proteome</keyword>
<accession>A0A6N7L3C5</accession>
<protein>
    <recommendedName>
        <fullName evidence="1">DUF7691 domain-containing protein</fullName>
    </recommendedName>
</protein>
<evidence type="ECO:0000313" key="3">
    <source>
        <dbReference type="Proteomes" id="UP000450000"/>
    </source>
</evidence>
<reference evidence="2 3" key="1">
    <citation type="submission" date="2019-09" db="EMBL/GenBank/DDBJ databases">
        <title>Genome Sequences of Streptomyces kaniharaensis ATCC 21070.</title>
        <authorList>
            <person name="Zhu W."/>
            <person name="De Crecy-Lagard V."/>
            <person name="Richards N.G."/>
        </authorList>
    </citation>
    <scope>NUCLEOTIDE SEQUENCE [LARGE SCALE GENOMIC DNA]</scope>
    <source>
        <strain evidence="2 3">SF-557</strain>
    </source>
</reference>
<comment type="caution">
    <text evidence="2">The sequence shown here is derived from an EMBL/GenBank/DDBJ whole genome shotgun (WGS) entry which is preliminary data.</text>
</comment>
<dbReference type="Pfam" id="PF24740">
    <property type="entry name" value="DUF7691"/>
    <property type="match status" value="1"/>
</dbReference>
<dbReference type="InterPro" id="IPR056108">
    <property type="entry name" value="DUF7691"/>
</dbReference>
<sequence length="201" mass="21590">MSSGLSVYWVDPTEMRALVGSGNEPLLQAVRYSCEPHLAADDDYFSRQISEGAPTSLAALEAVMRGGPFSTDPHHAFQYGYAYRRLCERLGETLDNSEFMPFRGGWLETVDEGLRAVGVTAVSVAEFGGHGGMPSVIPTHDLPRSGEWSHERCLAALEEYEKGQGADQALAPEIVAAIAIVVGWLRDAASRAGFGVVGFVA</sequence>
<evidence type="ECO:0000259" key="1">
    <source>
        <dbReference type="Pfam" id="PF24740"/>
    </source>
</evidence>
<gene>
    <name evidence="2" type="ORF">F7Q99_29940</name>
</gene>
<dbReference type="Proteomes" id="UP000450000">
    <property type="component" value="Unassembled WGS sequence"/>
</dbReference>
<dbReference type="EMBL" id="WBOF01000002">
    <property type="protein sequence ID" value="MQS16323.1"/>
    <property type="molecule type" value="Genomic_DNA"/>
</dbReference>
<dbReference type="AlphaFoldDB" id="A0A6N7L3C5"/>
<name>A0A6N7L3C5_9ACTN</name>
<dbReference type="RefSeq" id="WP_153467037.1">
    <property type="nucleotide sequence ID" value="NZ_WBOF01000002.1"/>
</dbReference>
<feature type="domain" description="DUF7691" evidence="1">
    <location>
        <begin position="1"/>
        <end position="200"/>
    </location>
</feature>
<proteinExistence type="predicted"/>